<gene>
    <name evidence="3" type="ORF">ElP_04640</name>
</gene>
<dbReference type="Proteomes" id="UP000317835">
    <property type="component" value="Chromosome"/>
</dbReference>
<sequence precursor="true">MRRRTFAILILGLALSPSAIGSGGPAGWFRAERGRGLFSAGRPMPGPAGALVSDRGRPGGLVRGGHRPFGSVHGGLETGIGFGYPAPYPTGGGTAVSLPRLFHGR</sequence>
<name>A0A518GVP0_9BACT</name>
<feature type="chain" id="PRO_5021900535" evidence="2">
    <location>
        <begin position="22"/>
        <end position="105"/>
    </location>
</feature>
<dbReference type="RefSeq" id="WP_145266866.1">
    <property type="nucleotide sequence ID" value="NZ_CP036426.1"/>
</dbReference>
<protein>
    <submittedName>
        <fullName evidence="3">Uncharacterized protein</fullName>
    </submittedName>
</protein>
<keyword evidence="2" id="KW-0732">Signal</keyword>
<dbReference type="KEGG" id="tpla:ElP_04640"/>
<evidence type="ECO:0000256" key="2">
    <source>
        <dbReference type="SAM" id="SignalP"/>
    </source>
</evidence>
<proteinExistence type="predicted"/>
<dbReference type="EMBL" id="CP036426">
    <property type="protein sequence ID" value="QDV32629.1"/>
    <property type="molecule type" value="Genomic_DNA"/>
</dbReference>
<organism evidence="3 4">
    <name type="scientific">Tautonia plasticadhaerens</name>
    <dbReference type="NCBI Taxonomy" id="2527974"/>
    <lineage>
        <taxon>Bacteria</taxon>
        <taxon>Pseudomonadati</taxon>
        <taxon>Planctomycetota</taxon>
        <taxon>Planctomycetia</taxon>
        <taxon>Isosphaerales</taxon>
        <taxon>Isosphaeraceae</taxon>
        <taxon>Tautonia</taxon>
    </lineage>
</organism>
<feature type="region of interest" description="Disordered" evidence="1">
    <location>
        <begin position="40"/>
        <end position="68"/>
    </location>
</feature>
<dbReference type="AlphaFoldDB" id="A0A518GVP0"/>
<evidence type="ECO:0000313" key="3">
    <source>
        <dbReference type="EMBL" id="QDV32629.1"/>
    </source>
</evidence>
<accession>A0A518GVP0</accession>
<reference evidence="3 4" key="1">
    <citation type="submission" date="2019-02" db="EMBL/GenBank/DDBJ databases">
        <title>Deep-cultivation of Planctomycetes and their phenomic and genomic characterization uncovers novel biology.</title>
        <authorList>
            <person name="Wiegand S."/>
            <person name="Jogler M."/>
            <person name="Boedeker C."/>
            <person name="Pinto D."/>
            <person name="Vollmers J."/>
            <person name="Rivas-Marin E."/>
            <person name="Kohn T."/>
            <person name="Peeters S.H."/>
            <person name="Heuer A."/>
            <person name="Rast P."/>
            <person name="Oberbeckmann S."/>
            <person name="Bunk B."/>
            <person name="Jeske O."/>
            <person name="Meyerdierks A."/>
            <person name="Storesund J.E."/>
            <person name="Kallscheuer N."/>
            <person name="Luecker S."/>
            <person name="Lage O.M."/>
            <person name="Pohl T."/>
            <person name="Merkel B.J."/>
            <person name="Hornburger P."/>
            <person name="Mueller R.-W."/>
            <person name="Bruemmer F."/>
            <person name="Labrenz M."/>
            <person name="Spormann A.M."/>
            <person name="Op den Camp H."/>
            <person name="Overmann J."/>
            <person name="Amann R."/>
            <person name="Jetten M.S.M."/>
            <person name="Mascher T."/>
            <person name="Medema M.H."/>
            <person name="Devos D.P."/>
            <person name="Kaster A.-K."/>
            <person name="Ovreas L."/>
            <person name="Rohde M."/>
            <person name="Galperin M.Y."/>
            <person name="Jogler C."/>
        </authorList>
    </citation>
    <scope>NUCLEOTIDE SEQUENCE [LARGE SCALE GENOMIC DNA]</scope>
    <source>
        <strain evidence="3 4">ElP</strain>
    </source>
</reference>
<keyword evidence="4" id="KW-1185">Reference proteome</keyword>
<feature type="signal peptide" evidence="2">
    <location>
        <begin position="1"/>
        <end position="21"/>
    </location>
</feature>
<evidence type="ECO:0000313" key="4">
    <source>
        <dbReference type="Proteomes" id="UP000317835"/>
    </source>
</evidence>
<evidence type="ECO:0000256" key="1">
    <source>
        <dbReference type="SAM" id="MobiDB-lite"/>
    </source>
</evidence>